<reference evidence="1 2" key="1">
    <citation type="submission" date="2018-10" db="EMBL/GenBank/DDBJ databases">
        <title>Comamonadaceae CDC group NO-1 genome sequencing and assembly.</title>
        <authorList>
            <person name="Bernier A.-M."/>
            <person name="Bernard K."/>
        </authorList>
    </citation>
    <scope>NUCLEOTIDE SEQUENCE [LARGE SCALE GENOMIC DNA]</scope>
    <source>
        <strain evidence="1 2">NML161473</strain>
    </source>
</reference>
<dbReference type="SUPFAM" id="SSF103025">
    <property type="entry name" value="Folate-binding domain"/>
    <property type="match status" value="1"/>
</dbReference>
<dbReference type="GO" id="GO:0016226">
    <property type="term" value="P:iron-sulfur cluster assembly"/>
    <property type="evidence" value="ECO:0007669"/>
    <property type="project" value="TreeGrafter"/>
</dbReference>
<dbReference type="InterPro" id="IPR045179">
    <property type="entry name" value="YgfZ/GcvT"/>
</dbReference>
<dbReference type="Gene3D" id="2.40.30.160">
    <property type="match status" value="1"/>
</dbReference>
<accession>A0A3M6QD93</accession>
<dbReference type="EMBL" id="RDQL01000004">
    <property type="protein sequence ID" value="RMX01030.1"/>
    <property type="molecule type" value="Genomic_DNA"/>
</dbReference>
<name>A0A3M6QD93_9BURK</name>
<dbReference type="NCBIfam" id="TIGR03317">
    <property type="entry name" value="ygfZ_signature"/>
    <property type="match status" value="1"/>
</dbReference>
<organism evidence="1 2">
    <name type="scientific">Allofranklinella schreckenbergeri</name>
    <dbReference type="NCBI Taxonomy" id="1076744"/>
    <lineage>
        <taxon>Bacteria</taxon>
        <taxon>Pseudomonadati</taxon>
        <taxon>Pseudomonadota</taxon>
        <taxon>Betaproteobacteria</taxon>
        <taxon>Burkholderiales</taxon>
        <taxon>Comamonadaceae</taxon>
        <taxon>Allofranklinella</taxon>
    </lineage>
</organism>
<dbReference type="RefSeq" id="WP_122253654.1">
    <property type="nucleotide sequence ID" value="NZ_RDQL01000004.1"/>
</dbReference>
<dbReference type="Proteomes" id="UP000267035">
    <property type="component" value="Unassembled WGS sequence"/>
</dbReference>
<dbReference type="PANTHER" id="PTHR22602:SF0">
    <property type="entry name" value="TRANSFERASE CAF17, MITOCHONDRIAL-RELATED"/>
    <property type="match status" value="1"/>
</dbReference>
<dbReference type="AlphaFoldDB" id="A0A3M6QD93"/>
<evidence type="ECO:0000313" key="1">
    <source>
        <dbReference type="EMBL" id="RMX01030.1"/>
    </source>
</evidence>
<gene>
    <name evidence="1" type="ORF">EBQ25_04350</name>
</gene>
<proteinExistence type="predicted"/>
<protein>
    <submittedName>
        <fullName evidence="1">Folate-binding protein</fullName>
    </submittedName>
</protein>
<keyword evidence="2" id="KW-1185">Reference proteome</keyword>
<sequence>MSLNAITPIDDLGVLHVSGADALDFLHRQLSNDFALLKHDAARLAAFLSPKGRMQASFIGVRYGASDVLLLAHRSVLAAVHKRLSMYVLRAKVRISDASAQWRLRGLMGDAIATAAALPIWAGSAASALPLQPWQAVASAAAVAGPAPDAAAGTAATGTTDQAASGAAWLIGLYPAGQSARALWISAAADAQALPPDTDAAVWAWSEAASGIATISQGVVDQFVPQMLNYESIGGVNFKKGCYPGQEVVARSQFRGAIKRRAYLAQGLATHLPEPGTEIFTPSDPQQPCGVLVQAAWQPQPAQPQPGQSQPGAGQSAPFAAIVSLKIAHAQEPVHWLHGGQALALRLDAVPYPLLEDI</sequence>
<dbReference type="PANTHER" id="PTHR22602">
    <property type="entry name" value="TRANSFERASE CAF17, MITOCHONDRIAL-RELATED"/>
    <property type="match status" value="1"/>
</dbReference>
<evidence type="ECO:0000313" key="2">
    <source>
        <dbReference type="Proteomes" id="UP000267035"/>
    </source>
</evidence>
<dbReference type="Gene3D" id="3.30.70.1400">
    <property type="entry name" value="Aminomethyltransferase beta-barrel domains"/>
    <property type="match status" value="1"/>
</dbReference>
<dbReference type="InterPro" id="IPR017703">
    <property type="entry name" value="YgfZ/GCV_T_CS"/>
</dbReference>
<comment type="caution">
    <text evidence="1">The sequence shown here is derived from an EMBL/GenBank/DDBJ whole genome shotgun (WGS) entry which is preliminary data.</text>
</comment>